<dbReference type="Proteomes" id="UP000186922">
    <property type="component" value="Unassembled WGS sequence"/>
</dbReference>
<proteinExistence type="predicted"/>
<accession>A0A1D1ULM9</accession>
<feature type="region of interest" description="Disordered" evidence="1">
    <location>
        <begin position="38"/>
        <end position="104"/>
    </location>
</feature>
<evidence type="ECO:0000256" key="2">
    <source>
        <dbReference type="SAM" id="SignalP"/>
    </source>
</evidence>
<evidence type="ECO:0000256" key="1">
    <source>
        <dbReference type="SAM" id="MobiDB-lite"/>
    </source>
</evidence>
<feature type="signal peptide" evidence="2">
    <location>
        <begin position="1"/>
        <end position="21"/>
    </location>
</feature>
<keyword evidence="2" id="KW-0732">Signal</keyword>
<gene>
    <name evidence="3" type="primary">RvY_03017-1</name>
    <name evidence="3" type="synonym">RvY_03017.1</name>
    <name evidence="3" type="ORF">RvY_03017</name>
</gene>
<reference evidence="3 4" key="1">
    <citation type="journal article" date="2016" name="Nat. Commun.">
        <title>Extremotolerant tardigrade genome and improved radiotolerance of human cultured cells by tardigrade-unique protein.</title>
        <authorList>
            <person name="Hashimoto T."/>
            <person name="Horikawa D.D."/>
            <person name="Saito Y."/>
            <person name="Kuwahara H."/>
            <person name="Kozuka-Hata H."/>
            <person name="Shin-I T."/>
            <person name="Minakuchi Y."/>
            <person name="Ohishi K."/>
            <person name="Motoyama A."/>
            <person name="Aizu T."/>
            <person name="Enomoto A."/>
            <person name="Kondo K."/>
            <person name="Tanaka S."/>
            <person name="Hara Y."/>
            <person name="Koshikawa S."/>
            <person name="Sagara H."/>
            <person name="Miura T."/>
            <person name="Yokobori S."/>
            <person name="Miyagawa K."/>
            <person name="Suzuki Y."/>
            <person name="Kubo T."/>
            <person name="Oyama M."/>
            <person name="Kohara Y."/>
            <person name="Fujiyama A."/>
            <person name="Arakawa K."/>
            <person name="Katayama T."/>
            <person name="Toyoda A."/>
            <person name="Kunieda T."/>
        </authorList>
    </citation>
    <scope>NUCLEOTIDE SEQUENCE [LARGE SCALE GENOMIC DNA]</scope>
    <source>
        <strain evidence="3 4">YOKOZUNA-1</strain>
    </source>
</reference>
<sequence length="158" mass="17235">MGCKYVFTCCIILCLAGVSHCAPTQTANPWQRAFSSSKFAPVKTTSSSEDSSAASSEEEYHEAAAPTDWSRGTTTRPSVGEPAVTPPVMTNRARNATPLAPSDQLGVNQQSLDEERYMAAMDLIAMKTAERLRIMFQQDPLIANDVRYGNLDNVKEDV</sequence>
<name>A0A1D1ULM9_RAMVA</name>
<feature type="chain" id="PRO_5008897363" description="Secreted protein" evidence="2">
    <location>
        <begin position="22"/>
        <end position="158"/>
    </location>
</feature>
<evidence type="ECO:0000313" key="3">
    <source>
        <dbReference type="EMBL" id="GAU90626.1"/>
    </source>
</evidence>
<keyword evidence="4" id="KW-1185">Reference proteome</keyword>
<comment type="caution">
    <text evidence="3">The sequence shown here is derived from an EMBL/GenBank/DDBJ whole genome shotgun (WGS) entry which is preliminary data.</text>
</comment>
<dbReference type="AlphaFoldDB" id="A0A1D1ULM9"/>
<evidence type="ECO:0008006" key="5">
    <source>
        <dbReference type="Google" id="ProtNLM"/>
    </source>
</evidence>
<evidence type="ECO:0000313" key="4">
    <source>
        <dbReference type="Proteomes" id="UP000186922"/>
    </source>
</evidence>
<organism evidence="3 4">
    <name type="scientific">Ramazzottius varieornatus</name>
    <name type="common">Water bear</name>
    <name type="synonym">Tardigrade</name>
    <dbReference type="NCBI Taxonomy" id="947166"/>
    <lineage>
        <taxon>Eukaryota</taxon>
        <taxon>Metazoa</taxon>
        <taxon>Ecdysozoa</taxon>
        <taxon>Tardigrada</taxon>
        <taxon>Eutardigrada</taxon>
        <taxon>Parachela</taxon>
        <taxon>Hypsibioidea</taxon>
        <taxon>Ramazzottiidae</taxon>
        <taxon>Ramazzottius</taxon>
    </lineage>
</organism>
<feature type="compositionally biased region" description="Low complexity" evidence="1">
    <location>
        <begin position="46"/>
        <end position="55"/>
    </location>
</feature>
<dbReference type="EMBL" id="BDGG01000001">
    <property type="protein sequence ID" value="GAU90626.1"/>
    <property type="molecule type" value="Genomic_DNA"/>
</dbReference>
<protein>
    <recommendedName>
        <fullName evidence="5">Secreted protein</fullName>
    </recommendedName>
</protein>